<evidence type="ECO:0000313" key="1">
    <source>
        <dbReference type="EMBL" id="KAK9008592.1"/>
    </source>
</evidence>
<keyword evidence="2" id="KW-1185">Reference proteome</keyword>
<protein>
    <recommendedName>
        <fullName evidence="3">Zinc finger GRF-type domain-containing protein</fullName>
    </recommendedName>
</protein>
<organism evidence="1 2">
    <name type="scientific">Hibiscus sabdariffa</name>
    <name type="common">roselle</name>
    <dbReference type="NCBI Taxonomy" id="183260"/>
    <lineage>
        <taxon>Eukaryota</taxon>
        <taxon>Viridiplantae</taxon>
        <taxon>Streptophyta</taxon>
        <taxon>Embryophyta</taxon>
        <taxon>Tracheophyta</taxon>
        <taxon>Spermatophyta</taxon>
        <taxon>Magnoliopsida</taxon>
        <taxon>eudicotyledons</taxon>
        <taxon>Gunneridae</taxon>
        <taxon>Pentapetalae</taxon>
        <taxon>rosids</taxon>
        <taxon>malvids</taxon>
        <taxon>Malvales</taxon>
        <taxon>Malvaceae</taxon>
        <taxon>Malvoideae</taxon>
        <taxon>Hibiscus</taxon>
    </lineage>
</organism>
<sequence>MEVKGRRETARISNWHEGMEEPIAFPVCGCGFSAQLRTSWSNDNPGMRFFGCNNYGVWCIMVVDILVGMKTNGDEDVVAETSATANDVAQTSATDDDVGMLSVALLTCRICSI</sequence>
<accession>A0ABR2R6M1</accession>
<comment type="caution">
    <text evidence="1">The sequence shown here is derived from an EMBL/GenBank/DDBJ whole genome shotgun (WGS) entry which is preliminary data.</text>
</comment>
<dbReference type="EMBL" id="JBBPBN010000026">
    <property type="protein sequence ID" value="KAK9008592.1"/>
    <property type="molecule type" value="Genomic_DNA"/>
</dbReference>
<dbReference type="Proteomes" id="UP001396334">
    <property type="component" value="Unassembled WGS sequence"/>
</dbReference>
<gene>
    <name evidence="1" type="ORF">V6N11_075481</name>
</gene>
<reference evidence="1 2" key="1">
    <citation type="journal article" date="2024" name="G3 (Bethesda)">
        <title>Genome assembly of Hibiscus sabdariffa L. provides insights into metabolisms of medicinal natural products.</title>
        <authorList>
            <person name="Kim T."/>
        </authorList>
    </citation>
    <scope>NUCLEOTIDE SEQUENCE [LARGE SCALE GENOMIC DNA]</scope>
    <source>
        <strain evidence="1">TK-2024</strain>
        <tissue evidence="1">Old leaves</tissue>
    </source>
</reference>
<proteinExistence type="predicted"/>
<evidence type="ECO:0000313" key="2">
    <source>
        <dbReference type="Proteomes" id="UP001396334"/>
    </source>
</evidence>
<name>A0ABR2R6M1_9ROSI</name>
<evidence type="ECO:0008006" key="3">
    <source>
        <dbReference type="Google" id="ProtNLM"/>
    </source>
</evidence>